<dbReference type="InterPro" id="IPR002777">
    <property type="entry name" value="PFD_beta-like"/>
</dbReference>
<evidence type="ECO:0000256" key="3">
    <source>
        <dbReference type="SAM" id="Coils"/>
    </source>
</evidence>
<dbReference type="Proteomes" id="UP000000707">
    <property type="component" value="Unassembled WGS sequence"/>
</dbReference>
<dbReference type="OrthoDB" id="248120at2759"/>
<keyword evidence="6" id="KW-1185">Reference proteome</keyword>
<dbReference type="SUPFAM" id="SSF46579">
    <property type="entry name" value="Prefoldin"/>
    <property type="match status" value="1"/>
</dbReference>
<dbReference type="GO" id="GO:0006457">
    <property type="term" value="P:protein folding"/>
    <property type="evidence" value="ECO:0007669"/>
    <property type="project" value="InterPro"/>
</dbReference>
<name>G3BBA1_CANTC</name>
<evidence type="ECO:0000313" key="6">
    <source>
        <dbReference type="Proteomes" id="UP000000707"/>
    </source>
</evidence>
<dbReference type="GO" id="GO:0051082">
    <property type="term" value="F:unfolded protein binding"/>
    <property type="evidence" value="ECO:0007669"/>
    <property type="project" value="InterPro"/>
</dbReference>
<keyword evidence="3" id="KW-0175">Coiled coil</keyword>
<dbReference type="FunFam" id="1.10.287.370:FF:000003">
    <property type="entry name" value="Prefoldin subunit 6"/>
    <property type="match status" value="1"/>
</dbReference>
<proteinExistence type="inferred from homology"/>
<feature type="coiled-coil region" evidence="3">
    <location>
        <begin position="71"/>
        <end position="105"/>
    </location>
</feature>
<keyword evidence="2" id="KW-0143">Chaperone</keyword>
<dbReference type="PANTHER" id="PTHR21431:SF0">
    <property type="entry name" value="PREFOLDIN SUBUNIT 6"/>
    <property type="match status" value="1"/>
</dbReference>
<dbReference type="Pfam" id="PF01920">
    <property type="entry name" value="Prefoldin_2"/>
    <property type="match status" value="1"/>
</dbReference>
<evidence type="ECO:0000256" key="1">
    <source>
        <dbReference type="ARBA" id="ARBA00008045"/>
    </source>
</evidence>
<dbReference type="GeneID" id="18247662"/>
<protein>
    <submittedName>
        <fullName evidence="4">Prefoldin</fullName>
    </submittedName>
</protein>
<dbReference type="KEGG" id="cten:18247662"/>
<dbReference type="Gene3D" id="1.10.287.370">
    <property type="match status" value="1"/>
</dbReference>
<comment type="similarity">
    <text evidence="1">Belongs to the prefoldin subunit beta family.</text>
</comment>
<reference evidence="5 6" key="1">
    <citation type="journal article" date="2011" name="Proc. Natl. Acad. Sci. U.S.A.">
        <title>Comparative genomics of xylose-fermenting fungi for enhanced biofuel production.</title>
        <authorList>
            <person name="Wohlbach D.J."/>
            <person name="Kuo A."/>
            <person name="Sato T.K."/>
            <person name="Potts K.M."/>
            <person name="Salamov A.A."/>
            <person name="LaButti K.M."/>
            <person name="Sun H."/>
            <person name="Clum A."/>
            <person name="Pangilinan J.L."/>
            <person name="Lindquist E.A."/>
            <person name="Lucas S."/>
            <person name="Lapidus A."/>
            <person name="Jin M."/>
            <person name="Gunawan C."/>
            <person name="Balan V."/>
            <person name="Dale B.E."/>
            <person name="Jeffries T.W."/>
            <person name="Zinkel R."/>
            <person name="Barry K.W."/>
            <person name="Grigoriev I.V."/>
            <person name="Gasch A.P."/>
        </authorList>
    </citation>
    <scope>NUCLEOTIDE SEQUENCE [LARGE SCALE GENOMIC DNA]</scope>
    <source>
        <strain evidence="5">ATCC 10573</strain>
        <strain evidence="6">ATCC 10573 / BCRC 21748 / CBS 615 / JCM 9827 / NBRC 10315 / NRRL Y-1498 / VKM Y-70</strain>
    </source>
</reference>
<dbReference type="EMBL" id="GL996527">
    <property type="protein sequence ID" value="EGV62551.1"/>
    <property type="molecule type" value="Genomic_DNA"/>
</dbReference>
<dbReference type="GO" id="GO:0051087">
    <property type="term" value="F:protein-folding chaperone binding"/>
    <property type="evidence" value="ECO:0007669"/>
    <property type="project" value="TreeGrafter"/>
</dbReference>
<dbReference type="EMBL" id="GL996527">
    <property type="protein sequence ID" value="EGV62550.1"/>
    <property type="molecule type" value="Genomic_DNA"/>
</dbReference>
<evidence type="ECO:0000313" key="4">
    <source>
        <dbReference type="EMBL" id="EGV62550.1"/>
    </source>
</evidence>
<sequence>MADNDQIEKISLEFTQAQTSLSELIGARQQLETQFQENKIVLQEFDHLNEDSKIYKLTGPVLMPQDFSEAKMNVNKRIEFIKGEIERAESKIKEQETVMETARNSLVAIRTKMASA</sequence>
<evidence type="ECO:0000313" key="5">
    <source>
        <dbReference type="EMBL" id="EGV62551.1"/>
    </source>
</evidence>
<dbReference type="CDD" id="cd23161">
    <property type="entry name" value="Prefoldin_6"/>
    <property type="match status" value="1"/>
</dbReference>
<dbReference type="GO" id="GO:0016272">
    <property type="term" value="C:prefoldin complex"/>
    <property type="evidence" value="ECO:0007669"/>
    <property type="project" value="InterPro"/>
</dbReference>
<dbReference type="HOGENOM" id="CLU_125172_1_1_1"/>
<dbReference type="InterPro" id="IPR009053">
    <property type="entry name" value="Prefoldin"/>
</dbReference>
<organism evidence="6">
    <name type="scientific">Candida tenuis (strain ATCC 10573 / BCRC 21748 / CBS 615 / JCM 9827 / NBRC 10315 / NRRL Y-1498 / VKM Y-70)</name>
    <name type="common">Yeast</name>
    <name type="synonym">Yamadazyma tenuis</name>
    <dbReference type="NCBI Taxonomy" id="590646"/>
    <lineage>
        <taxon>Eukaryota</taxon>
        <taxon>Fungi</taxon>
        <taxon>Dikarya</taxon>
        <taxon>Ascomycota</taxon>
        <taxon>Saccharomycotina</taxon>
        <taxon>Pichiomycetes</taxon>
        <taxon>Debaryomycetaceae</taxon>
        <taxon>Yamadazyma</taxon>
    </lineage>
</organism>
<dbReference type="eggNOG" id="KOG3478">
    <property type="taxonomic scope" value="Eukaryota"/>
</dbReference>
<gene>
    <name evidence="5" type="ORF">CANTEDRAFT_114996</name>
</gene>
<dbReference type="STRING" id="590646.G3BBA1"/>
<dbReference type="AlphaFoldDB" id="G3BBA1"/>
<dbReference type="GO" id="GO:0051131">
    <property type="term" value="P:chaperone-mediated protein complex assembly"/>
    <property type="evidence" value="ECO:0007669"/>
    <property type="project" value="TreeGrafter"/>
</dbReference>
<dbReference type="GO" id="GO:0005737">
    <property type="term" value="C:cytoplasm"/>
    <property type="evidence" value="ECO:0007669"/>
    <property type="project" value="TreeGrafter"/>
</dbReference>
<dbReference type="PANTHER" id="PTHR21431">
    <property type="entry name" value="PREFOLDIN SUBUNIT 6"/>
    <property type="match status" value="1"/>
</dbReference>
<accession>G3BBA1</accession>
<evidence type="ECO:0000256" key="2">
    <source>
        <dbReference type="ARBA" id="ARBA00023186"/>
    </source>
</evidence>